<comment type="caution">
    <text evidence="1">The sequence shown here is derived from an EMBL/GenBank/DDBJ whole genome shotgun (WGS) entry which is preliminary data.</text>
</comment>
<evidence type="ECO:0000313" key="1">
    <source>
        <dbReference type="EMBL" id="CAE6451463.1"/>
    </source>
</evidence>
<accession>A0A8H3BA23</accession>
<protein>
    <submittedName>
        <fullName evidence="1">Uncharacterized protein</fullName>
    </submittedName>
</protein>
<gene>
    <name evidence="1" type="ORF">RDB_LOCUS41913</name>
</gene>
<dbReference type="Proteomes" id="UP000663850">
    <property type="component" value="Unassembled WGS sequence"/>
</dbReference>
<reference evidence="1" key="1">
    <citation type="submission" date="2021-01" db="EMBL/GenBank/DDBJ databases">
        <authorList>
            <person name="Kaushik A."/>
        </authorList>
    </citation>
    <scope>NUCLEOTIDE SEQUENCE</scope>
    <source>
        <strain evidence="1">Type strain: AG8-Rh-89/</strain>
    </source>
</reference>
<proteinExistence type="predicted"/>
<dbReference type="AlphaFoldDB" id="A0A8H3BA23"/>
<evidence type="ECO:0000313" key="2">
    <source>
        <dbReference type="Proteomes" id="UP000663850"/>
    </source>
</evidence>
<sequence length="410" mass="45723">MELYDDCGSGSDTSVMDAQSYITSATDLSSTTDAFAAWAHKVRLDTTIEVSIPSAEIFEPIRDLQAASKVLPDWLRYPDSPEYGSMAPSHYEWRDRLCLQLQAIGSTYSYGADKDPSLPYAILIMFQICRHHQAVRLLNYYEVGSKPDLRVCIDALITHYCDNTAGLLQYCMEQKLRLPACPGETTNMFTIRTGGVIMIPIPNFSPYVLNFDLLRASTALVGNSEILPDLLLVHCVVEFGTTASSENHMKMGIVSALHQKKVLGIQDQFVFGIFQPDMDFLQVNAGRWEQGEIKIYKVGAYSLRCPSSLVGIYPILRGISRLAVQYKEQLLSTDLDLSHPAFDNPPIDEWAPMERFTNEGTSEASSDSESHPGLSPALLSLGQWDVDNRINVFRQSISDFDSPEDLDIAH</sequence>
<organism evidence="1 2">
    <name type="scientific">Rhizoctonia solani</name>
    <dbReference type="NCBI Taxonomy" id="456999"/>
    <lineage>
        <taxon>Eukaryota</taxon>
        <taxon>Fungi</taxon>
        <taxon>Dikarya</taxon>
        <taxon>Basidiomycota</taxon>
        <taxon>Agaricomycotina</taxon>
        <taxon>Agaricomycetes</taxon>
        <taxon>Cantharellales</taxon>
        <taxon>Ceratobasidiaceae</taxon>
        <taxon>Rhizoctonia</taxon>
    </lineage>
</organism>
<dbReference type="EMBL" id="CAJMWZ010002222">
    <property type="protein sequence ID" value="CAE6451463.1"/>
    <property type="molecule type" value="Genomic_DNA"/>
</dbReference>
<name>A0A8H3BA23_9AGAM</name>